<organism evidence="6 7">
    <name type="scientific">Alkalispirillum mobile</name>
    <dbReference type="NCBI Taxonomy" id="85925"/>
    <lineage>
        <taxon>Bacteria</taxon>
        <taxon>Pseudomonadati</taxon>
        <taxon>Pseudomonadota</taxon>
        <taxon>Gammaproteobacteria</taxon>
        <taxon>Chromatiales</taxon>
        <taxon>Ectothiorhodospiraceae</taxon>
        <taxon>Alkalispirillum</taxon>
    </lineage>
</organism>
<gene>
    <name evidence="6" type="ORF">DFR31_0771</name>
</gene>
<dbReference type="InterPro" id="IPR051685">
    <property type="entry name" value="Ycf3/AcsC/BcsC/TPR_MFPF"/>
</dbReference>
<dbReference type="InterPro" id="IPR011990">
    <property type="entry name" value="TPR-like_helical_dom_sf"/>
</dbReference>
<feature type="transmembrane region" description="Helical" evidence="5">
    <location>
        <begin position="12"/>
        <end position="29"/>
    </location>
</feature>
<keyword evidence="2 3" id="KW-0802">TPR repeat</keyword>
<evidence type="ECO:0000256" key="4">
    <source>
        <dbReference type="SAM" id="MobiDB-lite"/>
    </source>
</evidence>
<evidence type="ECO:0000256" key="1">
    <source>
        <dbReference type="ARBA" id="ARBA00022737"/>
    </source>
</evidence>
<dbReference type="InterPro" id="IPR019734">
    <property type="entry name" value="TPR_rpt"/>
</dbReference>
<evidence type="ECO:0000256" key="5">
    <source>
        <dbReference type="SAM" id="Phobius"/>
    </source>
</evidence>
<dbReference type="EMBL" id="RCDA01000001">
    <property type="protein sequence ID" value="RLK50862.1"/>
    <property type="molecule type" value="Genomic_DNA"/>
</dbReference>
<keyword evidence="5" id="KW-1133">Transmembrane helix</keyword>
<dbReference type="Pfam" id="PF13432">
    <property type="entry name" value="TPR_16"/>
    <property type="match status" value="1"/>
</dbReference>
<protein>
    <submittedName>
        <fullName evidence="6">Tetratricopeptide repeat protein</fullName>
    </submittedName>
</protein>
<reference evidence="6 7" key="1">
    <citation type="submission" date="2018-10" db="EMBL/GenBank/DDBJ databases">
        <title>Genomic Encyclopedia of Type Strains, Phase IV (KMG-IV): sequencing the most valuable type-strain genomes for metagenomic binning, comparative biology and taxonomic classification.</title>
        <authorList>
            <person name="Goeker M."/>
        </authorList>
    </citation>
    <scope>NUCLEOTIDE SEQUENCE [LARGE SCALE GENOMIC DNA]</scope>
    <source>
        <strain evidence="6 7">DSM 12769</strain>
    </source>
</reference>
<dbReference type="Pfam" id="PF13374">
    <property type="entry name" value="TPR_10"/>
    <property type="match status" value="1"/>
</dbReference>
<keyword evidence="7" id="KW-1185">Reference proteome</keyword>
<keyword evidence="1" id="KW-0677">Repeat</keyword>
<dbReference type="SUPFAM" id="SSF48452">
    <property type="entry name" value="TPR-like"/>
    <property type="match status" value="1"/>
</dbReference>
<feature type="compositionally biased region" description="Basic and acidic residues" evidence="4">
    <location>
        <begin position="174"/>
        <end position="186"/>
    </location>
</feature>
<comment type="caution">
    <text evidence="6">The sequence shown here is derived from an EMBL/GenBank/DDBJ whole genome shotgun (WGS) entry which is preliminary data.</text>
</comment>
<feature type="repeat" description="TPR" evidence="3">
    <location>
        <begin position="70"/>
        <end position="103"/>
    </location>
</feature>
<dbReference type="Gene3D" id="1.25.40.10">
    <property type="entry name" value="Tetratricopeptide repeat domain"/>
    <property type="match status" value="1"/>
</dbReference>
<keyword evidence="5" id="KW-0472">Membrane</keyword>
<dbReference type="PANTHER" id="PTHR44943">
    <property type="entry name" value="CELLULOSE SYNTHASE OPERON PROTEIN C"/>
    <property type="match status" value="1"/>
</dbReference>
<name>A0A498C5E3_9GAMM</name>
<dbReference type="SMART" id="SM00028">
    <property type="entry name" value="TPR"/>
    <property type="match status" value="3"/>
</dbReference>
<feature type="repeat" description="TPR" evidence="3">
    <location>
        <begin position="36"/>
        <end position="69"/>
    </location>
</feature>
<dbReference type="Proteomes" id="UP000275461">
    <property type="component" value="Unassembled WGS sequence"/>
</dbReference>
<feature type="repeat" description="TPR" evidence="3">
    <location>
        <begin position="104"/>
        <end position="137"/>
    </location>
</feature>
<evidence type="ECO:0000313" key="6">
    <source>
        <dbReference type="EMBL" id="RLK50862.1"/>
    </source>
</evidence>
<accession>A0A498C5E3</accession>
<dbReference type="RefSeq" id="WP_121441318.1">
    <property type="nucleotide sequence ID" value="NZ_RCDA01000001.1"/>
</dbReference>
<evidence type="ECO:0000313" key="7">
    <source>
        <dbReference type="Proteomes" id="UP000275461"/>
    </source>
</evidence>
<evidence type="ECO:0000256" key="2">
    <source>
        <dbReference type="ARBA" id="ARBA00022803"/>
    </source>
</evidence>
<dbReference type="AlphaFoldDB" id="A0A498C5E3"/>
<dbReference type="PROSITE" id="PS50005">
    <property type="entry name" value="TPR"/>
    <property type="match status" value="3"/>
</dbReference>
<dbReference type="OrthoDB" id="7058572at2"/>
<proteinExistence type="predicted"/>
<keyword evidence="5" id="KW-0812">Transmembrane</keyword>
<evidence type="ECO:0000256" key="3">
    <source>
        <dbReference type="PROSITE-ProRule" id="PRU00339"/>
    </source>
</evidence>
<sequence length="193" mass="21814">MDELSSRILTRIAVAVMVLSTGWIIFEALRTDPAPGEVAHKAADRAFADGNYERALRNYRDSLQADPERTDAIRGKARALLQKGRHEEAISWFDQAIEQQPEFAGTYANRGIAYDRMGLFEEALADYEVAMHLDDAVAEGPGLITRLLHMNEPPPTVADRADYLRAQLALPEEERMLSMPEEDKAQRTYRQRP</sequence>
<dbReference type="PANTHER" id="PTHR44943:SF8">
    <property type="entry name" value="TPR REPEAT-CONTAINING PROTEIN MJ0263"/>
    <property type="match status" value="1"/>
</dbReference>
<feature type="region of interest" description="Disordered" evidence="4">
    <location>
        <begin position="174"/>
        <end position="193"/>
    </location>
</feature>